<keyword evidence="4" id="KW-0378">Hydrolase</keyword>
<keyword evidence="5" id="KW-1185">Reference proteome</keyword>
<dbReference type="GO" id="GO:0016020">
    <property type="term" value="C:membrane"/>
    <property type="evidence" value="ECO:0007669"/>
    <property type="project" value="TreeGrafter"/>
</dbReference>
<dbReference type="Pfam" id="PF14534">
    <property type="entry name" value="DUF4440"/>
    <property type="match status" value="1"/>
</dbReference>
<dbReference type="Gene3D" id="3.40.50.1820">
    <property type="entry name" value="alpha/beta hydrolase"/>
    <property type="match status" value="1"/>
</dbReference>
<dbReference type="PRINTS" id="PR00111">
    <property type="entry name" value="ABHYDROLASE"/>
</dbReference>
<evidence type="ECO:0000256" key="1">
    <source>
        <dbReference type="SAM" id="SignalP"/>
    </source>
</evidence>
<reference evidence="4 5" key="1">
    <citation type="submission" date="2018-07" db="EMBL/GenBank/DDBJ databases">
        <title>Genome analysis of Runella aurantiaca.</title>
        <authorList>
            <person name="Yang X."/>
        </authorList>
    </citation>
    <scope>NUCLEOTIDE SEQUENCE [LARGE SCALE GENOMIC DNA]</scope>
    <source>
        <strain evidence="4 5">YX9</strain>
    </source>
</reference>
<feature type="domain" description="AB hydrolase-1" evidence="2">
    <location>
        <begin position="58"/>
        <end position="289"/>
    </location>
</feature>
<dbReference type="AlphaFoldDB" id="A0A369I9N6"/>
<protein>
    <submittedName>
        <fullName evidence="4">Alpha/beta fold hydrolase</fullName>
    </submittedName>
</protein>
<dbReference type="SUPFAM" id="SSF53474">
    <property type="entry name" value="alpha/beta-Hydrolases"/>
    <property type="match status" value="1"/>
</dbReference>
<feature type="signal peptide" evidence="1">
    <location>
        <begin position="1"/>
        <end position="17"/>
    </location>
</feature>
<dbReference type="Pfam" id="PF00561">
    <property type="entry name" value="Abhydrolase_1"/>
    <property type="match status" value="1"/>
</dbReference>
<feature type="chain" id="PRO_5016587328" evidence="1">
    <location>
        <begin position="18"/>
        <end position="443"/>
    </location>
</feature>
<dbReference type="InterPro" id="IPR000073">
    <property type="entry name" value="AB_hydrolase_1"/>
</dbReference>
<dbReference type="PANTHER" id="PTHR43798:SF33">
    <property type="entry name" value="HYDROLASE, PUTATIVE (AFU_ORTHOLOGUE AFUA_2G14860)-RELATED"/>
    <property type="match status" value="1"/>
</dbReference>
<dbReference type="InterPro" id="IPR050266">
    <property type="entry name" value="AB_hydrolase_sf"/>
</dbReference>
<name>A0A369I9N6_9BACT</name>
<dbReference type="SUPFAM" id="SSF54427">
    <property type="entry name" value="NTF2-like"/>
    <property type="match status" value="1"/>
</dbReference>
<dbReference type="OrthoDB" id="2247630at2"/>
<dbReference type="RefSeq" id="WP_114463005.1">
    <property type="nucleotide sequence ID" value="NZ_QPIW01000021.1"/>
</dbReference>
<evidence type="ECO:0000313" key="5">
    <source>
        <dbReference type="Proteomes" id="UP000253141"/>
    </source>
</evidence>
<dbReference type="PANTHER" id="PTHR43798">
    <property type="entry name" value="MONOACYLGLYCEROL LIPASE"/>
    <property type="match status" value="1"/>
</dbReference>
<organism evidence="4 5">
    <name type="scientific">Runella aurantiaca</name>
    <dbReference type="NCBI Taxonomy" id="2282308"/>
    <lineage>
        <taxon>Bacteria</taxon>
        <taxon>Pseudomonadati</taxon>
        <taxon>Bacteroidota</taxon>
        <taxon>Cytophagia</taxon>
        <taxon>Cytophagales</taxon>
        <taxon>Spirosomataceae</taxon>
        <taxon>Runella</taxon>
    </lineage>
</organism>
<dbReference type="InterPro" id="IPR000639">
    <property type="entry name" value="Epox_hydrolase-like"/>
</dbReference>
<keyword evidence="1" id="KW-0732">Signal</keyword>
<evidence type="ECO:0000259" key="3">
    <source>
        <dbReference type="Pfam" id="PF14534"/>
    </source>
</evidence>
<dbReference type="InterPro" id="IPR032710">
    <property type="entry name" value="NTF2-like_dom_sf"/>
</dbReference>
<gene>
    <name evidence="4" type="ORF">DVG78_21020</name>
</gene>
<dbReference type="GO" id="GO:0016787">
    <property type="term" value="F:hydrolase activity"/>
    <property type="evidence" value="ECO:0007669"/>
    <property type="project" value="UniProtKB-KW"/>
</dbReference>
<dbReference type="Proteomes" id="UP000253141">
    <property type="component" value="Unassembled WGS sequence"/>
</dbReference>
<dbReference type="PRINTS" id="PR00412">
    <property type="entry name" value="EPOXHYDRLASE"/>
</dbReference>
<dbReference type="Gene3D" id="3.10.450.50">
    <property type="match status" value="1"/>
</dbReference>
<sequence length="443" mass="50618">MKKISFLSLLGLLTVFAKGQSNFFVPPLPEMSYVSVVDKSKFLGDRWSYMESGKTTSPVIMCMHGYGGSSADWRYQLFDLSDTYHVIAWNAPGYMLSDELKTNYPSAKDYADALNDFILALKLDKVYLMGNSFGSRIAQCFAYYYPEKVIKIALVGPSAGKRNISFDDRTKTINMRYDQIKDGAYAFTNKRVENLLAPNSSPELIELARKGMRGVNPSMFMKGVNFLLSEDHYPELISKKVTMPTLLIAGTEDKISPISINADSIHHYLKNSKLEILKNIGHLPHLEAPQKVNNLVRDFFGVTKPNNANKFNLNDYQQAVYKTIDSLTKQIELMVLKQDTIAMQKFYPDDMVITNPFGQMIDKKTMIKRVKDGIIKYSEFEKVIEYFTMPDDKTAIVVGKENVTPTKDANRTDAGKHHERRFTEVWVYRQSNWLRIIRHASTF</sequence>
<dbReference type="InterPro" id="IPR029058">
    <property type="entry name" value="AB_hydrolase_fold"/>
</dbReference>
<feature type="domain" description="DUF4440" evidence="3">
    <location>
        <begin position="334"/>
        <end position="433"/>
    </location>
</feature>
<proteinExistence type="predicted"/>
<dbReference type="InterPro" id="IPR027843">
    <property type="entry name" value="DUF4440"/>
</dbReference>
<evidence type="ECO:0000259" key="2">
    <source>
        <dbReference type="Pfam" id="PF00561"/>
    </source>
</evidence>
<evidence type="ECO:0000313" key="4">
    <source>
        <dbReference type="EMBL" id="RDB03894.1"/>
    </source>
</evidence>
<dbReference type="EMBL" id="QPIW01000021">
    <property type="protein sequence ID" value="RDB03894.1"/>
    <property type="molecule type" value="Genomic_DNA"/>
</dbReference>
<accession>A0A369I9N6</accession>
<comment type="caution">
    <text evidence="4">The sequence shown here is derived from an EMBL/GenBank/DDBJ whole genome shotgun (WGS) entry which is preliminary data.</text>
</comment>